<comment type="caution">
    <text evidence="1">The sequence shown here is derived from an EMBL/GenBank/DDBJ whole genome shotgun (WGS) entry which is preliminary data.</text>
</comment>
<reference evidence="1 2" key="1">
    <citation type="journal article" date="2021" name="Commun. Biol.">
        <title>The genome of Shorea leprosula (Dipterocarpaceae) highlights the ecological relevance of drought in aseasonal tropical rainforests.</title>
        <authorList>
            <person name="Ng K.K.S."/>
            <person name="Kobayashi M.J."/>
            <person name="Fawcett J.A."/>
            <person name="Hatakeyama M."/>
            <person name="Paape T."/>
            <person name="Ng C.H."/>
            <person name="Ang C.C."/>
            <person name="Tnah L.H."/>
            <person name="Lee C.T."/>
            <person name="Nishiyama T."/>
            <person name="Sese J."/>
            <person name="O'Brien M.J."/>
            <person name="Copetti D."/>
            <person name="Mohd Noor M.I."/>
            <person name="Ong R.C."/>
            <person name="Putra M."/>
            <person name="Sireger I.Z."/>
            <person name="Indrioko S."/>
            <person name="Kosugi Y."/>
            <person name="Izuno A."/>
            <person name="Isagi Y."/>
            <person name="Lee S.L."/>
            <person name="Shimizu K.K."/>
        </authorList>
    </citation>
    <scope>NUCLEOTIDE SEQUENCE [LARGE SCALE GENOMIC DNA]</scope>
    <source>
        <strain evidence="1">214</strain>
    </source>
</reference>
<evidence type="ECO:0000313" key="2">
    <source>
        <dbReference type="Proteomes" id="UP001054252"/>
    </source>
</evidence>
<dbReference type="AlphaFoldDB" id="A0AAV5KNN5"/>
<organism evidence="1 2">
    <name type="scientific">Rubroshorea leprosula</name>
    <dbReference type="NCBI Taxonomy" id="152421"/>
    <lineage>
        <taxon>Eukaryota</taxon>
        <taxon>Viridiplantae</taxon>
        <taxon>Streptophyta</taxon>
        <taxon>Embryophyta</taxon>
        <taxon>Tracheophyta</taxon>
        <taxon>Spermatophyta</taxon>
        <taxon>Magnoliopsida</taxon>
        <taxon>eudicotyledons</taxon>
        <taxon>Gunneridae</taxon>
        <taxon>Pentapetalae</taxon>
        <taxon>rosids</taxon>
        <taxon>malvids</taxon>
        <taxon>Malvales</taxon>
        <taxon>Dipterocarpaceae</taxon>
        <taxon>Rubroshorea</taxon>
    </lineage>
</organism>
<keyword evidence="2" id="KW-1185">Reference proteome</keyword>
<protein>
    <submittedName>
        <fullName evidence="1">Uncharacterized protein</fullName>
    </submittedName>
</protein>
<evidence type="ECO:0000313" key="1">
    <source>
        <dbReference type="EMBL" id="GKV26159.1"/>
    </source>
</evidence>
<dbReference type="EMBL" id="BPVZ01000071">
    <property type="protein sequence ID" value="GKV26159.1"/>
    <property type="molecule type" value="Genomic_DNA"/>
</dbReference>
<dbReference type="Proteomes" id="UP001054252">
    <property type="component" value="Unassembled WGS sequence"/>
</dbReference>
<proteinExistence type="predicted"/>
<gene>
    <name evidence="1" type="ORF">SLEP1_g35508</name>
</gene>
<sequence>MQEANFYMEGSVMSLEQIQEAVQRRVSLLFKPRWSLHDQLLTRLND</sequence>
<name>A0AAV5KNN5_9ROSI</name>
<accession>A0AAV5KNN5</accession>